<dbReference type="Pfam" id="PF10551">
    <property type="entry name" value="MULE"/>
    <property type="match status" value="1"/>
</dbReference>
<name>A0ABD2Y4U9_9GENT</name>
<dbReference type="PANTHER" id="PTHR31973">
    <property type="entry name" value="POLYPROTEIN, PUTATIVE-RELATED"/>
    <property type="match status" value="1"/>
</dbReference>
<evidence type="ECO:0000256" key="2">
    <source>
        <dbReference type="ARBA" id="ARBA00022771"/>
    </source>
</evidence>
<evidence type="ECO:0000313" key="7">
    <source>
        <dbReference type="Proteomes" id="UP001630127"/>
    </source>
</evidence>
<dbReference type="InterPro" id="IPR007527">
    <property type="entry name" value="Znf_SWIM"/>
</dbReference>
<gene>
    <name evidence="6" type="ORF">ACH5RR_037000</name>
</gene>
<evidence type="ECO:0000313" key="6">
    <source>
        <dbReference type="EMBL" id="KAL3502551.1"/>
    </source>
</evidence>
<comment type="caution">
    <text evidence="6">The sequence shown here is derived from an EMBL/GenBank/DDBJ whole genome shotgun (WGS) entry which is preliminary data.</text>
</comment>
<dbReference type="AlphaFoldDB" id="A0ABD2Y4U9"/>
<dbReference type="EMBL" id="JBJUIK010000015">
    <property type="protein sequence ID" value="KAL3502551.1"/>
    <property type="molecule type" value="Genomic_DNA"/>
</dbReference>
<sequence>MCRPVLCVDGTHLRGEYRGKLLIAVALDANNQILLVAYAIVDEEIIQSRGWFMEQLRHHVVRDLETVCIISDRHRGIVYAMSESPLWQEPFAYHRFCLRHVQSYLMTKYKNVEVKKLCWSLGVKLQRQKWNKYQQMIQLQHPEVWRYLADIGLDHWCLAHDGNRKWGIHGTNSSESYNNVLHGVRLLSIKAIIDSTFHRCVKLFVDDIARGAHCRTSITPKNWKRLLSADKKGAGHSVMVFDQSAGVYRIKTPRRVTGRGGNVQTVNYVQQTCTCGKWQMYRFPCSHALAVYRHKGDEPTRLLADHYTTRIYRDQYSVSRFVPQSNPDELPPIHWQLRGDDNMLVERRASRVRARRIRNEMDIRDRREPRRCTNYQEPGHNCRSCPSRQQ</sequence>
<dbReference type="PANTHER" id="PTHR31973:SF195">
    <property type="entry name" value="MUDR FAMILY TRANSPOSASE"/>
    <property type="match status" value="1"/>
</dbReference>
<evidence type="ECO:0000256" key="4">
    <source>
        <dbReference type="PROSITE-ProRule" id="PRU00325"/>
    </source>
</evidence>
<dbReference type="GO" id="GO:0008270">
    <property type="term" value="F:zinc ion binding"/>
    <property type="evidence" value="ECO:0007669"/>
    <property type="project" value="UniProtKB-KW"/>
</dbReference>
<evidence type="ECO:0000256" key="1">
    <source>
        <dbReference type="ARBA" id="ARBA00022723"/>
    </source>
</evidence>
<keyword evidence="2 4" id="KW-0863">Zinc-finger</keyword>
<dbReference type="Proteomes" id="UP001630127">
    <property type="component" value="Unassembled WGS sequence"/>
</dbReference>
<keyword evidence="3" id="KW-0862">Zinc</keyword>
<proteinExistence type="predicted"/>
<dbReference type="Pfam" id="PF04434">
    <property type="entry name" value="SWIM"/>
    <property type="match status" value="1"/>
</dbReference>
<dbReference type="SMART" id="SM00575">
    <property type="entry name" value="ZnF_PMZ"/>
    <property type="match status" value="1"/>
</dbReference>
<evidence type="ECO:0000259" key="5">
    <source>
        <dbReference type="PROSITE" id="PS50966"/>
    </source>
</evidence>
<accession>A0ABD2Y4U9</accession>
<evidence type="ECO:0000256" key="3">
    <source>
        <dbReference type="ARBA" id="ARBA00022833"/>
    </source>
</evidence>
<dbReference type="InterPro" id="IPR006564">
    <property type="entry name" value="Znf_PMZ"/>
</dbReference>
<protein>
    <recommendedName>
        <fullName evidence="5">SWIM-type domain-containing protein</fullName>
    </recommendedName>
</protein>
<organism evidence="6 7">
    <name type="scientific">Cinchona calisaya</name>
    <dbReference type="NCBI Taxonomy" id="153742"/>
    <lineage>
        <taxon>Eukaryota</taxon>
        <taxon>Viridiplantae</taxon>
        <taxon>Streptophyta</taxon>
        <taxon>Embryophyta</taxon>
        <taxon>Tracheophyta</taxon>
        <taxon>Spermatophyta</taxon>
        <taxon>Magnoliopsida</taxon>
        <taxon>eudicotyledons</taxon>
        <taxon>Gunneridae</taxon>
        <taxon>Pentapetalae</taxon>
        <taxon>asterids</taxon>
        <taxon>lamiids</taxon>
        <taxon>Gentianales</taxon>
        <taxon>Rubiaceae</taxon>
        <taxon>Cinchonoideae</taxon>
        <taxon>Cinchoneae</taxon>
        <taxon>Cinchona</taxon>
    </lineage>
</organism>
<keyword evidence="1" id="KW-0479">Metal-binding</keyword>
<reference evidence="6 7" key="1">
    <citation type="submission" date="2024-11" db="EMBL/GenBank/DDBJ databases">
        <title>A near-complete genome assembly of Cinchona calisaya.</title>
        <authorList>
            <person name="Lian D.C."/>
            <person name="Zhao X.W."/>
            <person name="Wei L."/>
        </authorList>
    </citation>
    <scope>NUCLEOTIDE SEQUENCE [LARGE SCALE GENOMIC DNA]</scope>
    <source>
        <tissue evidence="6">Nenye</tissue>
    </source>
</reference>
<dbReference type="PROSITE" id="PS50966">
    <property type="entry name" value="ZF_SWIM"/>
    <property type="match status" value="1"/>
</dbReference>
<keyword evidence="7" id="KW-1185">Reference proteome</keyword>
<feature type="domain" description="SWIM-type" evidence="5">
    <location>
        <begin position="264"/>
        <end position="296"/>
    </location>
</feature>
<dbReference type="InterPro" id="IPR018289">
    <property type="entry name" value="MULE_transposase_dom"/>
</dbReference>